<sequence length="76" mass="8818">MREGDMINHNQIASDNSFYTQQLQARACALLGLEADNTSWFEIVGEMENKVTALRKELVETYNKGYDDGYRDNTHW</sequence>
<name>A0A2R2YAX4_9CAUD</name>
<protein>
    <submittedName>
        <fullName evidence="1">Uncharacterized protein</fullName>
    </submittedName>
</protein>
<dbReference type="EMBL" id="MF893340">
    <property type="protein sequence ID" value="ATN92877.1"/>
    <property type="molecule type" value="Genomic_DNA"/>
</dbReference>
<accession>A0A2R2YAX4</accession>
<organism evidence="1 2">
    <name type="scientific">Pseudomonas phage PPSC2</name>
    <dbReference type="NCBI Taxonomy" id="2041350"/>
    <lineage>
        <taxon>Viruses</taxon>
        <taxon>Duplodnaviria</taxon>
        <taxon>Heunggongvirae</taxon>
        <taxon>Uroviricota</taxon>
        <taxon>Caudoviricetes</taxon>
        <taxon>Vandenendeviridae</taxon>
        <taxon>Gorskivirinae</taxon>
        <taxon>Shenlongvirus</taxon>
        <taxon>Shenlongvirus PPSC2</taxon>
    </lineage>
</organism>
<evidence type="ECO:0000313" key="1">
    <source>
        <dbReference type="EMBL" id="ATN92877.1"/>
    </source>
</evidence>
<proteinExistence type="predicted"/>
<gene>
    <name evidence="1" type="ORF">PPSC2_114</name>
</gene>
<reference evidence="1 2" key="1">
    <citation type="journal article" date="2018" name="Arch. Virol.">
        <title>Genomic characterization and phylogenetic analysis of the novel Pseudomonas phage PPSC2.</title>
        <authorList>
            <person name="Wu X."/>
            <person name="Wu Y."/>
            <person name="Tang Y."/>
            <person name="Gan B."/>
        </authorList>
    </citation>
    <scope>NUCLEOTIDE SEQUENCE [LARGE SCALE GENOMIC DNA]</scope>
</reference>
<dbReference type="Proteomes" id="UP000244827">
    <property type="component" value="Segment"/>
</dbReference>
<evidence type="ECO:0000313" key="2">
    <source>
        <dbReference type="Proteomes" id="UP000244827"/>
    </source>
</evidence>
<keyword evidence="2" id="KW-1185">Reference proteome</keyword>